<dbReference type="EMBL" id="BKCJ010345642">
    <property type="protein sequence ID" value="GEZ94420.1"/>
    <property type="molecule type" value="Genomic_DNA"/>
</dbReference>
<comment type="caution">
    <text evidence="3">The sequence shown here is derived from an EMBL/GenBank/DDBJ whole genome shotgun (WGS) entry which is preliminary data.</text>
</comment>
<evidence type="ECO:0000259" key="1">
    <source>
        <dbReference type="Pfam" id="PF00078"/>
    </source>
</evidence>
<dbReference type="InterPro" id="IPR000477">
    <property type="entry name" value="RT_dom"/>
</dbReference>
<protein>
    <submittedName>
        <fullName evidence="3">RNA-directed DNA polymerase, eukaryota, reverse transcriptase zinc-binding domain protein</fullName>
    </submittedName>
</protein>
<reference evidence="3" key="1">
    <citation type="journal article" date="2019" name="Sci. Rep.">
        <title>Draft genome of Tanacetum cinerariifolium, the natural source of mosquito coil.</title>
        <authorList>
            <person name="Yamashiro T."/>
            <person name="Shiraishi A."/>
            <person name="Satake H."/>
            <person name="Nakayama K."/>
        </authorList>
    </citation>
    <scope>NUCLEOTIDE SEQUENCE</scope>
</reference>
<dbReference type="Pfam" id="PF13966">
    <property type="entry name" value="zf-RVT"/>
    <property type="match status" value="1"/>
</dbReference>
<keyword evidence="3" id="KW-0695">RNA-directed DNA polymerase</keyword>
<proteinExistence type="predicted"/>
<feature type="domain" description="Reverse transcriptase" evidence="1">
    <location>
        <begin position="103"/>
        <end position="252"/>
    </location>
</feature>
<evidence type="ECO:0000259" key="2">
    <source>
        <dbReference type="Pfam" id="PF13966"/>
    </source>
</evidence>
<accession>A0A699IXG2</accession>
<keyword evidence="3" id="KW-0548">Nucleotidyltransferase</keyword>
<sequence>MRGVLAEGTWIDDPLPVKREFLDHFKTRFDKPDEPRIHLNMHFPNTLSSDQQAELEIDVLKEEIKRAVIENDVVAVLTYFFHHGIFPKGSNSSFIALILKIPDANMVKDFRPISLIGSLYKIIAKIFANRLVAVLGDIVNEVQSAFVADRQILEVPFILNELFQWCKSNKKLSLIFKVYFEKAYDSVRWDFLDDILLKFGFEEMWCSWIQSFLTSRGLIIVNESLHISFQRVVDAGMFKGIPLGPSLQLSYMFYADDAVFVGDWSDANIDTIVHVLKVGGIMSRIQSWNEVVDRVIARLSKWKMKTLSIGGRGIMLKWVWRFITQSTSLWARVIKAIHGDDGKMGKNVKYAYQSTWLDIVHEMDLLKKQGIDVANCIKIKLGNGANTSFWEDGRCEQDQFIALTTQVEGVSLVNMRDMWIWSLEGSGDFSVASVRKLIDDKMLSKVAVKTRWIKVVPIKVNVHAWKVSLDFLPTRLNISRRGMDIDSIICPMCDNAVESTSHLFFTCHIAREIFRKISRWWDVSYMDIYYYEEWVTWIVNLRLSMKYKKVLEGVYYVMWWHIWAFRNKRIFGLKNTSMAMIFDDVVSRSFYWCRCR</sequence>
<dbReference type="Pfam" id="PF00078">
    <property type="entry name" value="RVT_1"/>
    <property type="match status" value="1"/>
</dbReference>
<gene>
    <name evidence="3" type="ORF">Tci_566393</name>
</gene>
<feature type="non-terminal residue" evidence="3">
    <location>
        <position position="596"/>
    </location>
</feature>
<keyword evidence="3" id="KW-0808">Transferase</keyword>
<feature type="domain" description="Reverse transcriptase zinc-binding" evidence="2">
    <location>
        <begin position="429"/>
        <end position="513"/>
    </location>
</feature>
<dbReference type="PANTHER" id="PTHR33116:SF78">
    <property type="entry name" value="OS12G0587133 PROTEIN"/>
    <property type="match status" value="1"/>
</dbReference>
<organism evidence="3">
    <name type="scientific">Tanacetum cinerariifolium</name>
    <name type="common">Dalmatian daisy</name>
    <name type="synonym">Chrysanthemum cinerariifolium</name>
    <dbReference type="NCBI Taxonomy" id="118510"/>
    <lineage>
        <taxon>Eukaryota</taxon>
        <taxon>Viridiplantae</taxon>
        <taxon>Streptophyta</taxon>
        <taxon>Embryophyta</taxon>
        <taxon>Tracheophyta</taxon>
        <taxon>Spermatophyta</taxon>
        <taxon>Magnoliopsida</taxon>
        <taxon>eudicotyledons</taxon>
        <taxon>Gunneridae</taxon>
        <taxon>Pentapetalae</taxon>
        <taxon>asterids</taxon>
        <taxon>campanulids</taxon>
        <taxon>Asterales</taxon>
        <taxon>Asteraceae</taxon>
        <taxon>Asteroideae</taxon>
        <taxon>Anthemideae</taxon>
        <taxon>Anthemidinae</taxon>
        <taxon>Tanacetum</taxon>
    </lineage>
</organism>
<evidence type="ECO:0000313" key="3">
    <source>
        <dbReference type="EMBL" id="GEZ94420.1"/>
    </source>
</evidence>
<dbReference type="AlphaFoldDB" id="A0A699IXG2"/>
<dbReference type="PANTHER" id="PTHR33116">
    <property type="entry name" value="REVERSE TRANSCRIPTASE ZINC-BINDING DOMAIN-CONTAINING PROTEIN-RELATED-RELATED"/>
    <property type="match status" value="1"/>
</dbReference>
<name>A0A699IXG2_TANCI</name>
<dbReference type="InterPro" id="IPR026960">
    <property type="entry name" value="RVT-Znf"/>
</dbReference>
<dbReference type="GO" id="GO:0003964">
    <property type="term" value="F:RNA-directed DNA polymerase activity"/>
    <property type="evidence" value="ECO:0007669"/>
    <property type="project" value="UniProtKB-KW"/>
</dbReference>